<dbReference type="PANTHER" id="PTHR22617">
    <property type="entry name" value="CHEMOTAXIS SENSOR HISTIDINE KINASE-RELATED"/>
    <property type="match status" value="1"/>
</dbReference>
<accession>A0A840SDP4</accession>
<dbReference type="Pfam" id="PF01584">
    <property type="entry name" value="CheW"/>
    <property type="match status" value="1"/>
</dbReference>
<dbReference type="GO" id="GO:0007165">
    <property type="term" value="P:signal transduction"/>
    <property type="evidence" value="ECO:0007669"/>
    <property type="project" value="InterPro"/>
</dbReference>
<dbReference type="Gene3D" id="2.30.30.40">
    <property type="entry name" value="SH3 Domains"/>
    <property type="match status" value="1"/>
</dbReference>
<dbReference type="CDD" id="cd00732">
    <property type="entry name" value="CheW"/>
    <property type="match status" value="1"/>
</dbReference>
<organism evidence="3 5">
    <name type="scientific">Treponema rectale</name>
    <dbReference type="NCBI Taxonomy" id="744512"/>
    <lineage>
        <taxon>Bacteria</taxon>
        <taxon>Pseudomonadati</taxon>
        <taxon>Spirochaetota</taxon>
        <taxon>Spirochaetia</taxon>
        <taxon>Spirochaetales</taxon>
        <taxon>Treponemataceae</taxon>
        <taxon>Treponema</taxon>
    </lineage>
</organism>
<dbReference type="SMART" id="SM00138">
    <property type="entry name" value="MeTrc"/>
    <property type="match status" value="1"/>
</dbReference>
<dbReference type="KEGG" id="trc:DYE49_07090"/>
<dbReference type="RefSeq" id="WP_184651490.1">
    <property type="nucleotide sequence ID" value="NZ_JACHFR010000001.1"/>
</dbReference>
<dbReference type="InterPro" id="IPR000780">
    <property type="entry name" value="CheR_MeTrfase"/>
</dbReference>
<evidence type="ECO:0000313" key="6">
    <source>
        <dbReference type="Proteomes" id="UP000593591"/>
    </source>
</evidence>
<evidence type="ECO:0000259" key="2">
    <source>
        <dbReference type="PROSITE" id="PS50851"/>
    </source>
</evidence>
<dbReference type="GO" id="GO:0006935">
    <property type="term" value="P:chemotaxis"/>
    <property type="evidence" value="ECO:0007669"/>
    <property type="project" value="InterPro"/>
</dbReference>
<dbReference type="GO" id="GO:0008757">
    <property type="term" value="F:S-adenosylmethionine-dependent methyltransferase activity"/>
    <property type="evidence" value="ECO:0007669"/>
    <property type="project" value="InterPro"/>
</dbReference>
<feature type="domain" description="CheW-like" evidence="2">
    <location>
        <begin position="38"/>
        <end position="180"/>
    </location>
</feature>
<dbReference type="EMBL" id="CP031517">
    <property type="protein sequence ID" value="QOS40229.1"/>
    <property type="molecule type" value="Genomic_DNA"/>
</dbReference>
<evidence type="ECO:0000313" key="5">
    <source>
        <dbReference type="Proteomes" id="UP000578697"/>
    </source>
</evidence>
<dbReference type="Proteomes" id="UP000578697">
    <property type="component" value="Unassembled WGS sequence"/>
</dbReference>
<dbReference type="Proteomes" id="UP000593591">
    <property type="component" value="Chromosome"/>
</dbReference>
<dbReference type="EMBL" id="JACHFR010000001">
    <property type="protein sequence ID" value="MBB5218056.1"/>
    <property type="molecule type" value="Genomic_DNA"/>
</dbReference>
<dbReference type="InterPro" id="IPR022642">
    <property type="entry name" value="CheR_C"/>
</dbReference>
<dbReference type="Pfam" id="PF01739">
    <property type="entry name" value="CheR"/>
    <property type="match status" value="1"/>
</dbReference>
<dbReference type="SMART" id="SM00260">
    <property type="entry name" value="CheW"/>
    <property type="match status" value="1"/>
</dbReference>
<name>A0A840SDP4_9SPIR</name>
<dbReference type="InterPro" id="IPR029063">
    <property type="entry name" value="SAM-dependent_MTases_sf"/>
</dbReference>
<evidence type="ECO:0000313" key="4">
    <source>
        <dbReference type="EMBL" id="QOS40229.1"/>
    </source>
</evidence>
<dbReference type="PROSITE" id="PS50851">
    <property type="entry name" value="CHEW"/>
    <property type="match status" value="1"/>
</dbReference>
<dbReference type="InterPro" id="IPR036061">
    <property type="entry name" value="CheW-like_dom_sf"/>
</dbReference>
<protein>
    <submittedName>
        <fullName evidence="3 4">Chemotaxis protein CheW</fullName>
    </submittedName>
</protein>
<reference evidence="3 5" key="2">
    <citation type="submission" date="2020-08" db="EMBL/GenBank/DDBJ databases">
        <title>Genomic Encyclopedia of Type Strains, Phase IV (KMG-IV): sequencing the most valuable type-strain genomes for metagenomic binning, comparative biology and taxonomic classification.</title>
        <authorList>
            <person name="Goeker M."/>
        </authorList>
    </citation>
    <scope>NUCLEOTIDE SEQUENCE [LARGE SCALE GENOMIC DNA]</scope>
    <source>
        <strain evidence="3 5">DSM 103679</strain>
    </source>
</reference>
<dbReference type="PANTHER" id="PTHR22617:SF23">
    <property type="entry name" value="CHEMOTAXIS PROTEIN CHEW"/>
    <property type="match status" value="1"/>
</dbReference>
<feature type="domain" description="CheR-type methyltransferase" evidence="1">
    <location>
        <begin position="270"/>
        <end position="449"/>
    </location>
</feature>
<dbReference type="Gene3D" id="3.40.50.150">
    <property type="entry name" value="Vaccinia Virus protein VP39"/>
    <property type="match status" value="1"/>
</dbReference>
<sequence>MGTIQDKLSVLASTTESAESGLTNEQLDEEKKKVAVVDYKMVTFSLCGKDYAIDIMKVKEIAKAGRFTYVPNTLPFVLGVYNLRGDIIPIIDLRLFFNIEIPERDDNALENMLIVTVGEQTFGVVVDAIDKVVGIQKSTIQPPHPLFGDINIKYIYGVVEAERHLYILLDIDKIFGVRTPEEEREMAETATAQMKKRQAAAIAIQQQRTASPEGVPAQAVPEKKEVDLNFIADSLKNFKKFYLTDVNRDWVKKRYAEWEKTRGEDKTQLQSDSDAELFLKPFYSRCNETWWTEDFAESVAKALPENSAKNIVVWNPGCGKGYESYSLACLLKKRYPNAKIKVYGHDVDLLSVSNAPLMNLTDQASADWYQPYTTKTVSGDFTFSKEIKDSVMFEYHDCVHTNNLPPIDIIFARDVLSFLSEDSQKTVLTDFNEKMKGNGVIIVGDNENIAIPGWNKKQSGSVAVYSK</sequence>
<dbReference type="AlphaFoldDB" id="A0A840SDP4"/>
<dbReference type="PRINTS" id="PR00996">
    <property type="entry name" value="CHERMTFRASE"/>
</dbReference>
<dbReference type="SUPFAM" id="SSF50341">
    <property type="entry name" value="CheW-like"/>
    <property type="match status" value="1"/>
</dbReference>
<dbReference type="SUPFAM" id="SSF53335">
    <property type="entry name" value="S-adenosyl-L-methionine-dependent methyltransferases"/>
    <property type="match status" value="1"/>
</dbReference>
<dbReference type="InterPro" id="IPR039315">
    <property type="entry name" value="CheW"/>
</dbReference>
<evidence type="ECO:0000259" key="1">
    <source>
        <dbReference type="PROSITE" id="PS50123"/>
    </source>
</evidence>
<dbReference type="Gene3D" id="2.40.50.180">
    <property type="entry name" value="CheA-289, Domain 4"/>
    <property type="match status" value="1"/>
</dbReference>
<proteinExistence type="predicted"/>
<reference evidence="4 6" key="1">
    <citation type="submission" date="2018-08" db="EMBL/GenBank/DDBJ databases">
        <title>The first complete genome of Treponema rectale (CHPAT), a commensal spirochete of the bovine rectum.</title>
        <authorList>
            <person name="Staton G.J."/>
            <person name="Clegg S.R."/>
            <person name="Carter S.D."/>
            <person name="Radford A.D."/>
            <person name="Darby A."/>
            <person name="Hall N."/>
            <person name="Birtles R.J."/>
            <person name="Evans N.J."/>
        </authorList>
    </citation>
    <scope>NUCLEOTIDE SEQUENCE [LARGE SCALE GENOMIC DNA]</scope>
    <source>
        <strain evidence="4 6">CHPA</strain>
    </source>
</reference>
<dbReference type="PROSITE" id="PS50123">
    <property type="entry name" value="CHER"/>
    <property type="match status" value="1"/>
</dbReference>
<dbReference type="GO" id="GO:0005829">
    <property type="term" value="C:cytosol"/>
    <property type="evidence" value="ECO:0007669"/>
    <property type="project" value="TreeGrafter"/>
</dbReference>
<evidence type="ECO:0000313" key="3">
    <source>
        <dbReference type="EMBL" id="MBB5218056.1"/>
    </source>
</evidence>
<gene>
    <name evidence="4" type="ORF">DYE49_07090</name>
    <name evidence="3" type="ORF">HNP77_000400</name>
</gene>
<dbReference type="InterPro" id="IPR002545">
    <property type="entry name" value="CheW-lke_dom"/>
</dbReference>
<keyword evidence="5" id="KW-1185">Reference proteome</keyword>